<reference evidence="1 2" key="2">
    <citation type="submission" date="2018-11" db="EMBL/GenBank/DDBJ databases">
        <authorList>
            <consortium name="Pathogen Informatics"/>
        </authorList>
    </citation>
    <scope>NUCLEOTIDE SEQUENCE [LARGE SCALE GENOMIC DNA]</scope>
</reference>
<proteinExistence type="predicted"/>
<protein>
    <submittedName>
        <fullName evidence="3">Alpha/beta hydrolase</fullName>
    </submittedName>
</protein>
<accession>A0A0R3QGC6</accession>
<sequence length="106" mass="11683">MTTGLFKSADTIDFACCAMRSKFVMADKYKPERKFKGLITLIRAEQGAAREEDVGSDYGISQVSDENKVYIVEGDHDSFVQGKTSAKTVNIINDLIAEANKKAKNV</sequence>
<name>A0A0R3QGC6_9BILA</name>
<dbReference type="InterPro" id="IPR029058">
    <property type="entry name" value="AB_hydrolase_fold"/>
</dbReference>
<evidence type="ECO:0000313" key="1">
    <source>
        <dbReference type="EMBL" id="VDO17188.1"/>
    </source>
</evidence>
<evidence type="ECO:0000313" key="2">
    <source>
        <dbReference type="Proteomes" id="UP000280834"/>
    </source>
</evidence>
<dbReference type="AlphaFoldDB" id="A0A0R3QGC6"/>
<reference evidence="3" key="1">
    <citation type="submission" date="2017-02" db="UniProtKB">
        <authorList>
            <consortium name="WormBaseParasite"/>
        </authorList>
    </citation>
    <scope>IDENTIFICATION</scope>
</reference>
<dbReference type="SUPFAM" id="SSF53474">
    <property type="entry name" value="alpha/beta-Hydrolases"/>
    <property type="match status" value="1"/>
</dbReference>
<dbReference type="Gene3D" id="3.40.50.1820">
    <property type="entry name" value="alpha/beta hydrolase"/>
    <property type="match status" value="1"/>
</dbReference>
<dbReference type="Proteomes" id="UP000280834">
    <property type="component" value="Unassembled WGS sequence"/>
</dbReference>
<organism evidence="3">
    <name type="scientific">Brugia timori</name>
    <dbReference type="NCBI Taxonomy" id="42155"/>
    <lineage>
        <taxon>Eukaryota</taxon>
        <taxon>Metazoa</taxon>
        <taxon>Ecdysozoa</taxon>
        <taxon>Nematoda</taxon>
        <taxon>Chromadorea</taxon>
        <taxon>Rhabditida</taxon>
        <taxon>Spirurina</taxon>
        <taxon>Spiruromorpha</taxon>
        <taxon>Filarioidea</taxon>
        <taxon>Onchocercidae</taxon>
        <taxon>Brugia</taxon>
    </lineage>
</organism>
<dbReference type="STRING" id="42155.A0A0R3QGC6"/>
<gene>
    <name evidence="1" type="ORF">BTMF_LOCUS4708</name>
</gene>
<dbReference type="WBParaSite" id="BTMF_0000542501-mRNA-1">
    <property type="protein sequence ID" value="BTMF_0000542501-mRNA-1"/>
    <property type="gene ID" value="BTMF_0000542501"/>
</dbReference>
<keyword evidence="2" id="KW-1185">Reference proteome</keyword>
<dbReference type="EMBL" id="UZAG01004748">
    <property type="protein sequence ID" value="VDO17188.1"/>
    <property type="molecule type" value="Genomic_DNA"/>
</dbReference>
<evidence type="ECO:0000313" key="3">
    <source>
        <dbReference type="WBParaSite" id="BTMF_0000542501-mRNA-1"/>
    </source>
</evidence>